<dbReference type="KEGG" id="psti:SOO65_18055"/>
<organism evidence="1 2">
    <name type="scientific">Peredibacter starrii</name>
    <dbReference type="NCBI Taxonomy" id="28202"/>
    <lineage>
        <taxon>Bacteria</taxon>
        <taxon>Pseudomonadati</taxon>
        <taxon>Bdellovibrionota</taxon>
        <taxon>Bacteriovoracia</taxon>
        <taxon>Bacteriovoracales</taxon>
        <taxon>Bacteriovoracaceae</taxon>
        <taxon>Peredibacter</taxon>
    </lineage>
</organism>
<keyword evidence="2" id="KW-1185">Reference proteome</keyword>
<evidence type="ECO:0000313" key="1">
    <source>
        <dbReference type="EMBL" id="WPU64601.1"/>
    </source>
</evidence>
<gene>
    <name evidence="1" type="ORF">SOO65_18055</name>
</gene>
<sequence length="112" mass="12907">MIVIKKDSEDFKRLSLEVLDACPVNTSKEFMDGYIDFVDAIFEELEGFSNIFWNYRAGTCEIDFELIFDSANKTVTKRSSSIEFLRGARLAEKETLAAMIFAFKFEPKHQEA</sequence>
<dbReference type="EMBL" id="CP139487">
    <property type="protein sequence ID" value="WPU64601.1"/>
    <property type="molecule type" value="Genomic_DNA"/>
</dbReference>
<dbReference type="Proteomes" id="UP001324634">
    <property type="component" value="Chromosome"/>
</dbReference>
<accession>A0AAX4HN04</accession>
<dbReference type="RefSeq" id="WP_321393687.1">
    <property type="nucleotide sequence ID" value="NZ_CP139487.1"/>
</dbReference>
<proteinExistence type="predicted"/>
<protein>
    <submittedName>
        <fullName evidence="1">Uncharacterized protein</fullName>
    </submittedName>
</protein>
<name>A0AAX4HN04_9BACT</name>
<dbReference type="AlphaFoldDB" id="A0AAX4HN04"/>
<evidence type="ECO:0000313" key="2">
    <source>
        <dbReference type="Proteomes" id="UP001324634"/>
    </source>
</evidence>
<reference evidence="1 2" key="1">
    <citation type="submission" date="2023-11" db="EMBL/GenBank/DDBJ databases">
        <title>Peredibacter starrii A3.12.</title>
        <authorList>
            <person name="Mitchell R.J."/>
        </authorList>
    </citation>
    <scope>NUCLEOTIDE SEQUENCE [LARGE SCALE GENOMIC DNA]</scope>
    <source>
        <strain evidence="1 2">A3.12</strain>
    </source>
</reference>